<comment type="similarity">
    <text evidence="10">Belongs to the insect chemoreceptor superfamily. Heteromeric odorant receptor channel (TC 1.A.69) family.</text>
</comment>
<keyword evidence="8 10" id="KW-0675">Receptor</keyword>
<evidence type="ECO:0000313" key="12">
    <source>
        <dbReference type="RefSeq" id="XP_017878917.2"/>
    </source>
</evidence>
<dbReference type="InterPro" id="IPR004117">
    <property type="entry name" value="7tm6_olfct_rcpt"/>
</dbReference>
<keyword evidence="6 10" id="KW-1133">Transmembrane helix</keyword>
<dbReference type="GO" id="GO:0005549">
    <property type="term" value="F:odorant binding"/>
    <property type="evidence" value="ECO:0007669"/>
    <property type="project" value="InterPro"/>
</dbReference>
<dbReference type="AlphaFoldDB" id="A0AAJ7IXN6"/>
<dbReference type="PANTHER" id="PTHR21137:SF35">
    <property type="entry name" value="ODORANT RECEPTOR 19A-RELATED"/>
    <property type="match status" value="1"/>
</dbReference>
<feature type="transmembrane region" description="Helical" evidence="10">
    <location>
        <begin position="141"/>
        <end position="160"/>
    </location>
</feature>
<reference evidence="12" key="1">
    <citation type="submission" date="2025-08" db="UniProtKB">
        <authorList>
            <consortium name="RefSeq"/>
        </authorList>
    </citation>
    <scope>IDENTIFICATION</scope>
    <source>
        <tissue evidence="12">Whole body</tissue>
    </source>
</reference>
<dbReference type="Proteomes" id="UP000694925">
    <property type="component" value="Unplaced"/>
</dbReference>
<keyword evidence="3 10" id="KW-0716">Sensory transduction</keyword>
<accession>A0AAJ7IXN6</accession>
<keyword evidence="5 10" id="KW-0552">Olfaction</keyword>
<comment type="subcellular location">
    <subcellularLocation>
        <location evidence="1 10">Cell membrane</location>
        <topology evidence="1 10">Multi-pass membrane protein</topology>
    </subcellularLocation>
</comment>
<evidence type="ECO:0000256" key="3">
    <source>
        <dbReference type="ARBA" id="ARBA00022606"/>
    </source>
</evidence>
<evidence type="ECO:0000256" key="9">
    <source>
        <dbReference type="ARBA" id="ARBA00023224"/>
    </source>
</evidence>
<keyword evidence="2" id="KW-1003">Cell membrane</keyword>
<evidence type="ECO:0000256" key="8">
    <source>
        <dbReference type="ARBA" id="ARBA00023170"/>
    </source>
</evidence>
<dbReference type="GO" id="GO:0004984">
    <property type="term" value="F:olfactory receptor activity"/>
    <property type="evidence" value="ECO:0007669"/>
    <property type="project" value="InterPro"/>
</dbReference>
<keyword evidence="4 10" id="KW-0812">Transmembrane</keyword>
<evidence type="ECO:0000256" key="7">
    <source>
        <dbReference type="ARBA" id="ARBA00023136"/>
    </source>
</evidence>
<evidence type="ECO:0000256" key="10">
    <source>
        <dbReference type="RuleBase" id="RU351113"/>
    </source>
</evidence>
<feature type="transmembrane region" description="Helical" evidence="10">
    <location>
        <begin position="59"/>
        <end position="78"/>
    </location>
</feature>
<keyword evidence="11" id="KW-1185">Reference proteome</keyword>
<gene>
    <name evidence="12" type="primary">LOC108624267</name>
</gene>
<sequence length="410" mass="46509">MISCTRAFNMEKISRITRAEADIKYATKLVEQILGIVGAWPVPDSSPFSKKIIQKIKNVIAYFLFLLIIVPGLLCIFLKEKNNKVKLRLLAPLINCGMQVSKYTILLYHKKEILYGLDLMKHDWINASDENRQIFLEKTKVGRRIVLIAAATIYSGGLGYRTFLPLARGTIITPDNITIRPLPCPSYFIFLDEQQTPNYEILFLLQVVAGFVVYTVVGGSCGISALLVLHACSMVRILINKMKVLVRETQMSEMEVHQRIASMVDYQTRINEFLRNIQKITEYVCLSEMLGGTCLVCLVEYCILMEWENKNTTGVVVYIMLTASFTFCIFVLCHIGQLLVDENDEAGQASSSINWYRMQMKQAHSLVLVIAMSNYPIKLTAGKVMEMSLTTFTDVIKLSLGYMNMLRQVV</sequence>
<organism evidence="11 12">
    <name type="scientific">Ceratina calcarata</name>
    <dbReference type="NCBI Taxonomy" id="156304"/>
    <lineage>
        <taxon>Eukaryota</taxon>
        <taxon>Metazoa</taxon>
        <taxon>Ecdysozoa</taxon>
        <taxon>Arthropoda</taxon>
        <taxon>Hexapoda</taxon>
        <taxon>Insecta</taxon>
        <taxon>Pterygota</taxon>
        <taxon>Neoptera</taxon>
        <taxon>Endopterygota</taxon>
        <taxon>Hymenoptera</taxon>
        <taxon>Apocrita</taxon>
        <taxon>Aculeata</taxon>
        <taxon>Apoidea</taxon>
        <taxon>Anthophila</taxon>
        <taxon>Apidae</taxon>
        <taxon>Ceratina</taxon>
        <taxon>Zadontomerus</taxon>
    </lineage>
</organism>
<evidence type="ECO:0000256" key="2">
    <source>
        <dbReference type="ARBA" id="ARBA00022475"/>
    </source>
</evidence>
<evidence type="ECO:0000313" key="11">
    <source>
        <dbReference type="Proteomes" id="UP000694925"/>
    </source>
</evidence>
<dbReference type="KEGG" id="ccal:108624267"/>
<keyword evidence="7 10" id="KW-0472">Membrane</keyword>
<dbReference type="RefSeq" id="XP_017878917.2">
    <property type="nucleotide sequence ID" value="XM_018023428.2"/>
</dbReference>
<evidence type="ECO:0000256" key="5">
    <source>
        <dbReference type="ARBA" id="ARBA00022725"/>
    </source>
</evidence>
<keyword evidence="9 10" id="KW-0807">Transducer</keyword>
<evidence type="ECO:0000256" key="6">
    <source>
        <dbReference type="ARBA" id="ARBA00022989"/>
    </source>
</evidence>
<dbReference type="GO" id="GO:0005886">
    <property type="term" value="C:plasma membrane"/>
    <property type="evidence" value="ECO:0007669"/>
    <property type="project" value="UniProtKB-SubCell"/>
</dbReference>
<name>A0AAJ7IXN6_9HYME</name>
<evidence type="ECO:0000256" key="1">
    <source>
        <dbReference type="ARBA" id="ARBA00004651"/>
    </source>
</evidence>
<comment type="caution">
    <text evidence="10">Lacks conserved residue(s) required for the propagation of feature annotation.</text>
</comment>
<feature type="transmembrane region" description="Helical" evidence="10">
    <location>
        <begin position="201"/>
        <end position="229"/>
    </location>
</feature>
<evidence type="ECO:0000256" key="4">
    <source>
        <dbReference type="ARBA" id="ARBA00022692"/>
    </source>
</evidence>
<proteinExistence type="inferred from homology"/>
<feature type="transmembrane region" description="Helical" evidence="10">
    <location>
        <begin position="315"/>
        <end position="340"/>
    </location>
</feature>
<dbReference type="PANTHER" id="PTHR21137">
    <property type="entry name" value="ODORANT RECEPTOR"/>
    <property type="match status" value="1"/>
</dbReference>
<dbReference type="GeneID" id="108624267"/>
<protein>
    <recommendedName>
        <fullName evidence="10">Odorant receptor</fullName>
    </recommendedName>
</protein>
<dbReference type="Pfam" id="PF02949">
    <property type="entry name" value="7tm_6"/>
    <property type="match status" value="1"/>
</dbReference>
<dbReference type="GO" id="GO:0007165">
    <property type="term" value="P:signal transduction"/>
    <property type="evidence" value="ECO:0007669"/>
    <property type="project" value="UniProtKB-KW"/>
</dbReference>